<evidence type="ECO:0000256" key="1">
    <source>
        <dbReference type="SAM" id="MobiDB-lite"/>
    </source>
</evidence>
<sequence length="673" mass="74886">MLVYLMNLKFSQDGNFYCTSGSNPVPPSYGQYGTNEPGGTETIEHEQINITRTIRTQGLRPVLPDSQQRQLPANQMKDWSIQHADANQLHFNQQPVYQPTPTNTTQNWVPFSANSYPPHHQTAKQTGPGAFTASSKPSMPIQMNQVYSPPSTEPFQNQSESSFPPPEKWNQKPFEAIRTGQRGERMNADPNLLWESPAATAFTHMNSPGATFISYQHTSTSAGHLFDPNVSLSRATGSYPLPSAQGKQLNHQPAFAHPSSGMDRSTFAMGYPHPLPELKTSDKFMHGANPLFPHKRPHSMDPHHHTNARLHRPTAPPPYKIACNSVQRMMSSHPPQRAFNKTNEASQRAPYNPTTHMVGGQTGAPSSWSNYSHNRHLAPQSIDSIRSSAQTASARFEQIPFTNNSKLEQTPTLKPFPSNYSTKASSSNNGQSGSSSLNASMDKTVSFDVAPLKQTVGISDTKMRKAGNENQGQTSTSEAPSSDQADFNWQAPEFDRQSKEILSLIRETQKILGIENLDLPWITSAHVFVIAADAIGGSILETTMHILRLGHLKSLPNEPDNPLENVDQEIAEVVNGWYEQSEEDMIESEYFELLKTINKYRQKENKLSFKTDAPYKSILKKAATILKSERTTKGTDHLPPKNERASLLEFLQSAIEGSARETFKEQGELKQQE</sequence>
<feature type="region of interest" description="Disordered" evidence="1">
    <location>
        <begin position="117"/>
        <end position="136"/>
    </location>
</feature>
<feature type="compositionally biased region" description="Polar residues" evidence="1">
    <location>
        <begin position="149"/>
        <end position="162"/>
    </location>
</feature>
<keyword evidence="3" id="KW-1185">Reference proteome</keyword>
<proteinExistence type="predicted"/>
<feature type="compositionally biased region" description="Polar residues" evidence="1">
    <location>
        <begin position="468"/>
        <end position="485"/>
    </location>
</feature>
<comment type="caution">
    <text evidence="2">The sequence shown here is derived from an EMBL/GenBank/DDBJ whole genome shotgun (WGS) entry which is preliminary data.</text>
</comment>
<dbReference type="EMBL" id="JOJP01000001">
    <property type="protein sequence ID" value="KEI72005.1"/>
    <property type="molecule type" value="Genomic_DNA"/>
</dbReference>
<evidence type="ECO:0000313" key="2">
    <source>
        <dbReference type="EMBL" id="KEI72005.1"/>
    </source>
</evidence>
<feature type="compositionally biased region" description="Low complexity" evidence="1">
    <location>
        <begin position="424"/>
        <end position="439"/>
    </location>
</feature>
<feature type="compositionally biased region" description="Polar residues" evidence="1">
    <location>
        <begin position="363"/>
        <end position="372"/>
    </location>
</feature>
<protein>
    <submittedName>
        <fullName evidence="2">Uncharacterized protein</fullName>
    </submittedName>
</protein>
<evidence type="ECO:0000313" key="3">
    <source>
        <dbReference type="Proteomes" id="UP000027997"/>
    </source>
</evidence>
<accession>A0A081KCX9</accession>
<organism evidence="2 3">
    <name type="scientific">Endozoicomonas elysicola</name>
    <dbReference type="NCBI Taxonomy" id="305900"/>
    <lineage>
        <taxon>Bacteria</taxon>
        <taxon>Pseudomonadati</taxon>
        <taxon>Pseudomonadota</taxon>
        <taxon>Gammaproteobacteria</taxon>
        <taxon>Oceanospirillales</taxon>
        <taxon>Endozoicomonadaceae</taxon>
        <taxon>Endozoicomonas</taxon>
    </lineage>
</organism>
<feature type="region of interest" description="Disordered" evidence="1">
    <location>
        <begin position="333"/>
        <end position="374"/>
    </location>
</feature>
<gene>
    <name evidence="2" type="ORF">GV64_15865</name>
</gene>
<feature type="region of interest" description="Disordered" evidence="1">
    <location>
        <begin position="458"/>
        <end position="485"/>
    </location>
</feature>
<name>A0A081KCX9_9GAMM</name>
<reference evidence="2 3" key="1">
    <citation type="submission" date="2014-06" db="EMBL/GenBank/DDBJ databases">
        <title>Whole Genome Sequences of Three Symbiotic Endozoicomonas Bacteria.</title>
        <authorList>
            <person name="Neave M.J."/>
            <person name="Apprill A."/>
            <person name="Voolstra C.R."/>
        </authorList>
    </citation>
    <scope>NUCLEOTIDE SEQUENCE [LARGE SCALE GENOMIC DNA]</scope>
    <source>
        <strain evidence="2 3">DSM 22380</strain>
    </source>
</reference>
<feature type="compositionally biased region" description="Polar residues" evidence="1">
    <location>
        <begin position="400"/>
        <end position="423"/>
    </location>
</feature>
<feature type="region of interest" description="Disordered" evidence="1">
    <location>
        <begin position="399"/>
        <end position="439"/>
    </location>
</feature>
<feature type="compositionally biased region" description="Polar residues" evidence="1">
    <location>
        <begin position="333"/>
        <end position="346"/>
    </location>
</feature>
<feature type="region of interest" description="Disordered" evidence="1">
    <location>
        <begin position="149"/>
        <end position="171"/>
    </location>
</feature>
<dbReference type="Proteomes" id="UP000027997">
    <property type="component" value="Unassembled WGS sequence"/>
</dbReference>
<dbReference type="AlphaFoldDB" id="A0A081KCX9"/>